<evidence type="ECO:0000256" key="3">
    <source>
        <dbReference type="ARBA" id="ARBA00023098"/>
    </source>
</evidence>
<dbReference type="PANTHER" id="PTHR11011">
    <property type="entry name" value="MALE STERILITY PROTEIN 2-RELATED"/>
    <property type="match status" value="1"/>
</dbReference>
<keyword evidence="3 4" id="KW-0443">Lipid metabolism</keyword>
<keyword evidence="4" id="KW-0472">Membrane</keyword>
<keyword evidence="8" id="KW-1185">Reference proteome</keyword>
<dbReference type="InterPro" id="IPR013120">
    <property type="entry name" value="FAR_NAD-bd"/>
</dbReference>
<evidence type="ECO:0000259" key="6">
    <source>
        <dbReference type="Pfam" id="PF07993"/>
    </source>
</evidence>
<dbReference type="AlphaFoldDB" id="A0A9N9QR98"/>
<evidence type="ECO:0000256" key="4">
    <source>
        <dbReference type="RuleBase" id="RU363097"/>
    </source>
</evidence>
<evidence type="ECO:0000259" key="5">
    <source>
        <dbReference type="Pfam" id="PF03015"/>
    </source>
</evidence>
<evidence type="ECO:0000313" key="7">
    <source>
        <dbReference type="EMBL" id="CAG9771571.1"/>
    </source>
</evidence>
<comment type="catalytic activity">
    <reaction evidence="4">
        <text>a long-chain fatty acyl-CoA + 2 NADPH + 2 H(+) = a long-chain primary fatty alcohol + 2 NADP(+) + CoA</text>
        <dbReference type="Rhea" id="RHEA:52716"/>
        <dbReference type="ChEBI" id="CHEBI:15378"/>
        <dbReference type="ChEBI" id="CHEBI:57287"/>
        <dbReference type="ChEBI" id="CHEBI:57783"/>
        <dbReference type="ChEBI" id="CHEBI:58349"/>
        <dbReference type="ChEBI" id="CHEBI:77396"/>
        <dbReference type="ChEBI" id="CHEBI:83139"/>
        <dbReference type="EC" id="1.2.1.84"/>
    </reaction>
</comment>
<gene>
    <name evidence="7" type="ORF">CEUTPL_LOCUS12002</name>
</gene>
<dbReference type="CDD" id="cd09071">
    <property type="entry name" value="FAR_C"/>
    <property type="match status" value="1"/>
</dbReference>
<dbReference type="GO" id="GO:0080019">
    <property type="term" value="F:alcohol-forming very long-chain fatty acyl-CoA reductase activity"/>
    <property type="evidence" value="ECO:0007669"/>
    <property type="project" value="InterPro"/>
</dbReference>
<keyword evidence="4" id="KW-0560">Oxidoreductase</keyword>
<keyword evidence="2 4" id="KW-0444">Lipid biosynthesis</keyword>
<evidence type="ECO:0000256" key="2">
    <source>
        <dbReference type="ARBA" id="ARBA00022516"/>
    </source>
</evidence>
<dbReference type="Proteomes" id="UP001152799">
    <property type="component" value="Chromosome 7"/>
</dbReference>
<dbReference type="OrthoDB" id="429813at2759"/>
<dbReference type="EC" id="1.2.1.84" evidence="4"/>
<keyword evidence="4" id="KW-0812">Transmembrane</keyword>
<sequence length="272" mass="31894">MEPFPGWVDNFNGPMGLLVGGGTGLIRTLYADTKLETEYMPVDNIVKLLIVGTWNKGISRDANTLSIQQGSKYNHPQFYVGAYIDIGRELLWEDPFENKIWYPDGSLTTNWLYYFINVLLFHMVPAFFLDIGLKMTGQKPRLFKTQRKIYIANMAVKHFSLNEWHFVNDEACKLLKKIPSKETKDFNFDIMPADYQSLKEFYRQCSIFVKVNFLKENRSVTKRNSIITKMMYVMHKSIKTTCYVILIWSLFFKINIIELINRKLLGYWNGLE</sequence>
<dbReference type="GO" id="GO:0102965">
    <property type="term" value="F:alcohol-forming long-chain fatty acyl-CoA reductase activity"/>
    <property type="evidence" value="ECO:0007669"/>
    <property type="project" value="UniProtKB-EC"/>
</dbReference>
<proteinExistence type="inferred from homology"/>
<dbReference type="EMBL" id="OU892283">
    <property type="protein sequence ID" value="CAG9771571.1"/>
    <property type="molecule type" value="Genomic_DNA"/>
</dbReference>
<dbReference type="Pfam" id="PF07993">
    <property type="entry name" value="NAD_binding_4"/>
    <property type="match status" value="1"/>
</dbReference>
<dbReference type="InterPro" id="IPR026055">
    <property type="entry name" value="FAR"/>
</dbReference>
<dbReference type="Pfam" id="PF03015">
    <property type="entry name" value="Sterile"/>
    <property type="match status" value="1"/>
</dbReference>
<evidence type="ECO:0000313" key="8">
    <source>
        <dbReference type="Proteomes" id="UP001152799"/>
    </source>
</evidence>
<comment type="similarity">
    <text evidence="1 4">Belongs to the fatty acyl-CoA reductase family.</text>
</comment>
<feature type="transmembrane region" description="Helical" evidence="4">
    <location>
        <begin position="240"/>
        <end position="260"/>
    </location>
</feature>
<dbReference type="PANTHER" id="PTHR11011:SF24">
    <property type="entry name" value="FATTY ACYL-COA REDUCTASE"/>
    <property type="match status" value="1"/>
</dbReference>
<keyword evidence="4" id="KW-0521">NADP</keyword>
<keyword evidence="4" id="KW-1133">Transmembrane helix</keyword>
<dbReference type="InterPro" id="IPR033640">
    <property type="entry name" value="FAR_C"/>
</dbReference>
<evidence type="ECO:0000256" key="1">
    <source>
        <dbReference type="ARBA" id="ARBA00005928"/>
    </source>
</evidence>
<feature type="domain" description="Thioester reductase (TE)" evidence="6">
    <location>
        <begin position="2"/>
        <end position="47"/>
    </location>
</feature>
<feature type="domain" description="Fatty acyl-CoA reductase C-terminal" evidence="5">
    <location>
        <begin position="121"/>
        <end position="197"/>
    </location>
</feature>
<dbReference type="GO" id="GO:0005777">
    <property type="term" value="C:peroxisome"/>
    <property type="evidence" value="ECO:0007669"/>
    <property type="project" value="TreeGrafter"/>
</dbReference>
<feature type="transmembrane region" description="Helical" evidence="4">
    <location>
        <begin position="111"/>
        <end position="133"/>
    </location>
</feature>
<dbReference type="GO" id="GO:0035336">
    <property type="term" value="P:long-chain fatty-acyl-CoA metabolic process"/>
    <property type="evidence" value="ECO:0007669"/>
    <property type="project" value="TreeGrafter"/>
</dbReference>
<accession>A0A9N9QR98</accession>
<protein>
    <recommendedName>
        <fullName evidence="4">Fatty acyl-CoA reductase</fullName>
        <ecNumber evidence="4">1.2.1.84</ecNumber>
    </recommendedName>
</protein>
<name>A0A9N9QR98_9CUCU</name>
<comment type="function">
    <text evidence="4">Catalyzes the reduction of fatty acyl-CoA to fatty alcohols.</text>
</comment>
<organism evidence="7 8">
    <name type="scientific">Ceutorhynchus assimilis</name>
    <name type="common">cabbage seed weevil</name>
    <dbReference type="NCBI Taxonomy" id="467358"/>
    <lineage>
        <taxon>Eukaryota</taxon>
        <taxon>Metazoa</taxon>
        <taxon>Ecdysozoa</taxon>
        <taxon>Arthropoda</taxon>
        <taxon>Hexapoda</taxon>
        <taxon>Insecta</taxon>
        <taxon>Pterygota</taxon>
        <taxon>Neoptera</taxon>
        <taxon>Endopterygota</taxon>
        <taxon>Coleoptera</taxon>
        <taxon>Polyphaga</taxon>
        <taxon>Cucujiformia</taxon>
        <taxon>Curculionidae</taxon>
        <taxon>Ceutorhynchinae</taxon>
        <taxon>Ceutorhynchus</taxon>
    </lineage>
</organism>
<reference evidence="7" key="1">
    <citation type="submission" date="2022-01" db="EMBL/GenBank/DDBJ databases">
        <authorList>
            <person name="King R."/>
        </authorList>
    </citation>
    <scope>NUCLEOTIDE SEQUENCE</scope>
</reference>